<dbReference type="PROSITE" id="PS50850">
    <property type="entry name" value="MFS"/>
    <property type="match status" value="1"/>
</dbReference>
<dbReference type="CDD" id="cd17353">
    <property type="entry name" value="MFS_OFA_like"/>
    <property type="match status" value="1"/>
</dbReference>
<keyword evidence="3 5" id="KW-1133">Transmembrane helix</keyword>
<evidence type="ECO:0000259" key="6">
    <source>
        <dbReference type="PROSITE" id="PS50850"/>
    </source>
</evidence>
<evidence type="ECO:0000256" key="3">
    <source>
        <dbReference type="ARBA" id="ARBA00022989"/>
    </source>
</evidence>
<keyword evidence="4 5" id="KW-0472">Membrane</keyword>
<dbReference type="PANTHER" id="PTHR11360">
    <property type="entry name" value="MONOCARBOXYLATE TRANSPORTER"/>
    <property type="match status" value="1"/>
</dbReference>
<protein>
    <recommendedName>
        <fullName evidence="6">Major facilitator superfamily (MFS) profile domain-containing protein</fullName>
    </recommendedName>
</protein>
<dbReference type="SUPFAM" id="SSF103473">
    <property type="entry name" value="MFS general substrate transporter"/>
    <property type="match status" value="1"/>
</dbReference>
<dbReference type="Proteomes" id="UP000028984">
    <property type="component" value="Unassembled WGS sequence"/>
</dbReference>
<feature type="transmembrane region" description="Helical" evidence="5">
    <location>
        <begin position="376"/>
        <end position="400"/>
    </location>
</feature>
<feature type="transmembrane region" description="Helical" evidence="5">
    <location>
        <begin position="47"/>
        <end position="68"/>
    </location>
</feature>
<feature type="transmembrane region" description="Helical" evidence="5">
    <location>
        <begin position="254"/>
        <end position="276"/>
    </location>
</feature>
<feature type="transmembrane region" description="Helical" evidence="5">
    <location>
        <begin position="12"/>
        <end position="35"/>
    </location>
</feature>
<evidence type="ECO:0000256" key="4">
    <source>
        <dbReference type="ARBA" id="ARBA00023136"/>
    </source>
</evidence>
<dbReference type="InterPro" id="IPR011701">
    <property type="entry name" value="MFS"/>
</dbReference>
<sequence length="416" mass="44872">MTITKATRWRVFAGVWIQSLFTSATAFFSLFALPLTTQFDWSSSDFSMAYTIYMFVYCAVGFLGGLLAEKLQPRVAIYIGLVFFAAGWFLTGFASSIPQLYLFYGILAGAGAGTIYPACLPTALKWFPDKAGSISGLVQAGASCGPFIMSPIAQWLIDTYGAQSACKILAVIFLIGVGAVAWMIVPCPEGWTPEGWTPSKEQAKDLNTKNYNIPQMVKTPVFWVMLLMFIFANAAGTMMVSATSPIAQKQIGQTAMTAALCVSIMTLANMCGRIGFGFIYDRLKGWNSLVLVLVLNGLSMVMLTMAHTLPYFILCICLVGFSFGGLLVVFAPIVKNVFGSRFYNRNYGLIFIGYGIGAFVGPKISASFYDSTGSYVAGYIGSAILAAAAIGLVFAARYLVGRMQARDAAEIATDVH</sequence>
<evidence type="ECO:0000256" key="5">
    <source>
        <dbReference type="SAM" id="Phobius"/>
    </source>
</evidence>
<dbReference type="AlphaFoldDB" id="A0A087CNU7"/>
<evidence type="ECO:0000313" key="7">
    <source>
        <dbReference type="EMBL" id="KFI84947.1"/>
    </source>
</evidence>
<evidence type="ECO:0000313" key="8">
    <source>
        <dbReference type="Proteomes" id="UP000028984"/>
    </source>
</evidence>
<accession>A0A087CNU7</accession>
<dbReference type="Pfam" id="PF07690">
    <property type="entry name" value="MFS_1"/>
    <property type="match status" value="1"/>
</dbReference>
<gene>
    <name evidence="7" type="ORF">BREU_1830</name>
</gene>
<feature type="domain" description="Major facilitator superfamily (MFS) profile" evidence="6">
    <location>
        <begin position="1"/>
        <end position="406"/>
    </location>
</feature>
<dbReference type="STRING" id="1437610.BREU_1830"/>
<reference evidence="7 8" key="1">
    <citation type="submission" date="2014-03" db="EMBL/GenBank/DDBJ databases">
        <title>Genomics of Bifidobacteria.</title>
        <authorList>
            <person name="Ventura M."/>
            <person name="Milani C."/>
            <person name="Lugli G.A."/>
        </authorList>
    </citation>
    <scope>NUCLEOTIDE SEQUENCE [LARGE SCALE GENOMIC DNA]</scope>
    <source>
        <strain evidence="7 8">DSM 23975</strain>
    </source>
</reference>
<feature type="transmembrane region" description="Helical" evidence="5">
    <location>
        <begin position="136"/>
        <end position="156"/>
    </location>
</feature>
<dbReference type="GO" id="GO:0022857">
    <property type="term" value="F:transmembrane transporter activity"/>
    <property type="evidence" value="ECO:0007669"/>
    <property type="project" value="InterPro"/>
</dbReference>
<feature type="transmembrane region" description="Helical" evidence="5">
    <location>
        <begin position="75"/>
        <end position="95"/>
    </location>
</feature>
<feature type="transmembrane region" description="Helical" evidence="5">
    <location>
        <begin position="221"/>
        <end position="242"/>
    </location>
</feature>
<dbReference type="EMBL" id="JGZK01000013">
    <property type="protein sequence ID" value="KFI84947.1"/>
    <property type="molecule type" value="Genomic_DNA"/>
</dbReference>
<comment type="caution">
    <text evidence="7">The sequence shown here is derived from an EMBL/GenBank/DDBJ whole genome shotgun (WGS) entry which is preliminary data.</text>
</comment>
<evidence type="ECO:0000256" key="1">
    <source>
        <dbReference type="ARBA" id="ARBA00004651"/>
    </source>
</evidence>
<feature type="transmembrane region" description="Helical" evidence="5">
    <location>
        <begin position="346"/>
        <end position="364"/>
    </location>
</feature>
<dbReference type="GO" id="GO:0005886">
    <property type="term" value="C:plasma membrane"/>
    <property type="evidence" value="ECO:0007669"/>
    <property type="project" value="UniProtKB-SubCell"/>
</dbReference>
<keyword evidence="8" id="KW-1185">Reference proteome</keyword>
<dbReference type="Gene3D" id="1.20.1250.20">
    <property type="entry name" value="MFS general substrate transporter like domains"/>
    <property type="match status" value="2"/>
</dbReference>
<name>A0A087CNU7_9BIFI</name>
<evidence type="ECO:0000256" key="2">
    <source>
        <dbReference type="ARBA" id="ARBA00022692"/>
    </source>
</evidence>
<dbReference type="InterPro" id="IPR036259">
    <property type="entry name" value="MFS_trans_sf"/>
</dbReference>
<dbReference type="InterPro" id="IPR020846">
    <property type="entry name" value="MFS_dom"/>
</dbReference>
<feature type="transmembrane region" description="Helical" evidence="5">
    <location>
        <begin position="311"/>
        <end position="334"/>
    </location>
</feature>
<feature type="transmembrane region" description="Helical" evidence="5">
    <location>
        <begin position="168"/>
        <end position="185"/>
    </location>
</feature>
<dbReference type="RefSeq" id="WP_044089609.1">
    <property type="nucleotide sequence ID" value="NZ_JDUW01000011.1"/>
</dbReference>
<dbReference type="InterPro" id="IPR050327">
    <property type="entry name" value="Proton-linked_MCT"/>
</dbReference>
<dbReference type="PANTHER" id="PTHR11360:SF304">
    <property type="entry name" value="MFS DOMAIN-CONTAINING PROTEIN"/>
    <property type="match status" value="1"/>
</dbReference>
<comment type="subcellular location">
    <subcellularLocation>
        <location evidence="1">Cell membrane</location>
        <topology evidence="1">Multi-pass membrane protein</topology>
    </subcellularLocation>
</comment>
<organism evidence="7 8">
    <name type="scientific">Bifidobacterium reuteri DSM 23975</name>
    <dbReference type="NCBI Taxonomy" id="1437610"/>
    <lineage>
        <taxon>Bacteria</taxon>
        <taxon>Bacillati</taxon>
        <taxon>Actinomycetota</taxon>
        <taxon>Actinomycetes</taxon>
        <taxon>Bifidobacteriales</taxon>
        <taxon>Bifidobacteriaceae</taxon>
        <taxon>Bifidobacterium</taxon>
    </lineage>
</organism>
<feature type="transmembrane region" description="Helical" evidence="5">
    <location>
        <begin position="101"/>
        <end position="124"/>
    </location>
</feature>
<feature type="transmembrane region" description="Helical" evidence="5">
    <location>
        <begin position="288"/>
        <end position="305"/>
    </location>
</feature>
<proteinExistence type="predicted"/>
<dbReference type="eggNOG" id="COG2271">
    <property type="taxonomic scope" value="Bacteria"/>
</dbReference>
<dbReference type="OrthoDB" id="9793415at2"/>
<keyword evidence="2 5" id="KW-0812">Transmembrane</keyword>